<organism evidence="17 18">
    <name type="scientific">Gallibacterium genomosp. 3</name>
    <dbReference type="NCBI Taxonomy" id="505345"/>
    <lineage>
        <taxon>Bacteria</taxon>
        <taxon>Pseudomonadati</taxon>
        <taxon>Pseudomonadota</taxon>
        <taxon>Gammaproteobacteria</taxon>
        <taxon>Pasteurellales</taxon>
        <taxon>Pasteurellaceae</taxon>
        <taxon>Gallibacterium</taxon>
    </lineage>
</organism>
<accession>A0A1A7NMM3</accession>
<evidence type="ECO:0000256" key="3">
    <source>
        <dbReference type="ARBA" id="ARBA00005848"/>
    </source>
</evidence>
<keyword evidence="9 12" id="KW-0472">Membrane</keyword>
<dbReference type="SUPFAM" id="SSF54523">
    <property type="entry name" value="Pili subunits"/>
    <property type="match status" value="1"/>
</dbReference>
<feature type="region of interest" description="Disordered" evidence="11">
    <location>
        <begin position="558"/>
        <end position="628"/>
    </location>
</feature>
<evidence type="ECO:0000256" key="2">
    <source>
        <dbReference type="ARBA" id="ARBA00004442"/>
    </source>
</evidence>
<evidence type="ECO:0000259" key="13">
    <source>
        <dbReference type="Pfam" id="PF03895"/>
    </source>
</evidence>
<keyword evidence="7" id="KW-0732">Signal</keyword>
<dbReference type="InterPro" id="IPR011049">
    <property type="entry name" value="Serralysin-like_metalloprot_C"/>
</dbReference>
<keyword evidence="5" id="KW-1134">Transmembrane beta strand</keyword>
<evidence type="ECO:0000256" key="1">
    <source>
        <dbReference type="ARBA" id="ARBA00004241"/>
    </source>
</evidence>
<dbReference type="InterPro" id="IPR008640">
    <property type="entry name" value="Adhesin_Head_dom"/>
</dbReference>
<name>A0A1A7NMM3_9PAST</name>
<comment type="subcellular location">
    <subcellularLocation>
        <location evidence="2">Cell outer membrane</location>
    </subcellularLocation>
    <subcellularLocation>
        <location evidence="1">Cell surface</location>
    </subcellularLocation>
</comment>
<keyword evidence="8" id="KW-0653">Protein transport</keyword>
<dbReference type="InterPro" id="IPR024973">
    <property type="entry name" value="ESPR"/>
</dbReference>
<evidence type="ECO:0000259" key="15">
    <source>
        <dbReference type="Pfam" id="PF05662"/>
    </source>
</evidence>
<evidence type="ECO:0000259" key="16">
    <source>
        <dbReference type="Pfam" id="PF13018"/>
    </source>
</evidence>
<gene>
    <name evidence="17" type="ORF">QV01_09520</name>
</gene>
<feature type="domain" description="Trimeric autotransporter adhesin YadA-like head" evidence="14">
    <location>
        <begin position="185"/>
        <end position="211"/>
    </location>
</feature>
<feature type="transmembrane region" description="Helical" evidence="12">
    <location>
        <begin position="12"/>
        <end position="31"/>
    </location>
</feature>
<dbReference type="PATRIC" id="fig|505345.7.peg.1885"/>
<proteinExistence type="inferred from homology"/>
<dbReference type="Pfam" id="PF05658">
    <property type="entry name" value="YadA_head"/>
    <property type="match status" value="1"/>
</dbReference>
<keyword evidence="10" id="KW-0998">Cell outer membrane</keyword>
<evidence type="ECO:0000313" key="17">
    <source>
        <dbReference type="EMBL" id="OBW90781.1"/>
    </source>
</evidence>
<feature type="domain" description="Trimeric autotransporter adhesin YadA-like C-terminal membrane anchor" evidence="13">
    <location>
        <begin position="927"/>
        <end position="987"/>
    </location>
</feature>
<evidence type="ECO:0000259" key="14">
    <source>
        <dbReference type="Pfam" id="PF05658"/>
    </source>
</evidence>
<evidence type="ECO:0000313" key="18">
    <source>
        <dbReference type="Proteomes" id="UP000243558"/>
    </source>
</evidence>
<dbReference type="Pfam" id="PF13018">
    <property type="entry name" value="ESPR"/>
    <property type="match status" value="1"/>
</dbReference>
<evidence type="ECO:0000256" key="8">
    <source>
        <dbReference type="ARBA" id="ARBA00022927"/>
    </source>
</evidence>
<dbReference type="InterPro" id="IPR045584">
    <property type="entry name" value="Pilin-like"/>
</dbReference>
<evidence type="ECO:0000256" key="12">
    <source>
        <dbReference type="SAM" id="Phobius"/>
    </source>
</evidence>
<dbReference type="SUPFAM" id="SSF101967">
    <property type="entry name" value="Adhesin YadA, collagen-binding domain"/>
    <property type="match status" value="2"/>
</dbReference>
<keyword evidence="18" id="KW-1185">Reference proteome</keyword>
<evidence type="ECO:0000256" key="9">
    <source>
        <dbReference type="ARBA" id="ARBA00023136"/>
    </source>
</evidence>
<keyword evidence="4" id="KW-0813">Transport</keyword>
<dbReference type="EMBL" id="JTJM01000052">
    <property type="protein sequence ID" value="OBW90781.1"/>
    <property type="molecule type" value="Genomic_DNA"/>
</dbReference>
<evidence type="ECO:0000256" key="6">
    <source>
        <dbReference type="ARBA" id="ARBA00022692"/>
    </source>
</evidence>
<dbReference type="Pfam" id="PF03895">
    <property type="entry name" value="YadA_anchor"/>
    <property type="match status" value="1"/>
</dbReference>
<dbReference type="InterPro" id="IPR008635">
    <property type="entry name" value="Coiled_stalk_dom"/>
</dbReference>
<sequence length="987" mass="102865">GGAMLNRVFNVVFNYSLGVFTAVSELSRRRLKTKSVSQSKSLQNIIRVNLSRLTLGILIGCGLISTPTWAAGGFMVQNGKLVYCSNINATDNTCSVPVSDANLSSNTNNLLTWNGTNGFSTSILTATSKVVTPSITLKGKLLAYKPEWAIALGGNTGLSFDGKPITPYYGVNSGANGGNYYGQGATGDGAIAIGYQASAQNKHSIAIGRYASVIKNNNSYDQHGIAIGGGGEYNPNAADIDKQSDAAMAGRNVVAIGYNVRMGGAGHSFGLGTNMIVKGTQNFVLSAAPFYSNPTQVYGYANTVIGANNKLDGRHIYETLGTYEKHYGDIASNLVFGDGNTITGTVEADARDKKDSNDNIIIYKGNTGAYKNIILGPNNKLNGDNYHNRLLASDSILEKGAHHNTLLGGTITVNENVHGSYVLGNYVNVTANNSVYFGDRSIATLKPTSVDNTTYTSLSDLRIDQLNTLITAGELGQQGLSINGQHYIFAGRGKQDGGVITVGGITLEKGKNVSYGRIIQNVAPGLIGANSTDAINGSQLYALWDFVKKYTINVATGSGGSTVTITPNQDPTGNQNSTGNENNGTSSSGTTTSSSETAANSSEATTSTTNTSVSGTNSSDDQGFKPNTFNVHTEQTMVYTNADGKELVKAADGKFYLASEVKNKALFTFKDSSGQEQFVWYEIAENKQLIQVAQDKIPVVQTAKANVIVVKNPDGTTNTPTQIANVASGLGVDTNNAPVSQDQARTLIAGNAKDGNGGLLIQSGTALNTAANLADLQAVAQAGTTFVDDNGTEIHRPVGTALNIKGGASGELSENNIGVIAVGGDTLHIKLAKDIQGINSITFNEGDNGQSVKIDQNGLNNGGNRIRNVAPGIESSDAATVGQLKDVENKVNGVANTTAAMVRDVEGRLSDKINGVAATSAAIASLPQSYIPGKSMISVGTGVHHSQQAVAIGVSRVSDNGKIVIKLNASHNTMGNTTFGAGAGFLF</sequence>
<evidence type="ECO:0008006" key="19">
    <source>
        <dbReference type="Google" id="ProtNLM"/>
    </source>
</evidence>
<feature type="transmembrane region" description="Helical" evidence="12">
    <location>
        <begin position="52"/>
        <end position="76"/>
    </location>
</feature>
<feature type="domain" description="Trimeric autotransporter adhesin YadA-like stalk" evidence="15">
    <location>
        <begin position="865"/>
        <end position="899"/>
    </location>
</feature>
<evidence type="ECO:0000256" key="5">
    <source>
        <dbReference type="ARBA" id="ARBA00022452"/>
    </source>
</evidence>
<dbReference type="InterPro" id="IPR005594">
    <property type="entry name" value="YadA_C"/>
</dbReference>
<dbReference type="GO" id="GO:0009986">
    <property type="term" value="C:cell surface"/>
    <property type="evidence" value="ECO:0007669"/>
    <property type="project" value="UniProtKB-SubCell"/>
</dbReference>
<feature type="compositionally biased region" description="Low complexity" evidence="11">
    <location>
        <begin position="572"/>
        <end position="619"/>
    </location>
</feature>
<dbReference type="GO" id="GO:0009279">
    <property type="term" value="C:cell outer membrane"/>
    <property type="evidence" value="ECO:0007669"/>
    <property type="project" value="UniProtKB-SubCell"/>
</dbReference>
<keyword evidence="6 12" id="KW-0812">Transmembrane</keyword>
<dbReference type="Gene3D" id="2.150.10.10">
    <property type="entry name" value="Serralysin-like metalloprotease, C-terminal"/>
    <property type="match status" value="2"/>
</dbReference>
<evidence type="ECO:0000256" key="10">
    <source>
        <dbReference type="ARBA" id="ARBA00023237"/>
    </source>
</evidence>
<evidence type="ECO:0000256" key="4">
    <source>
        <dbReference type="ARBA" id="ARBA00022448"/>
    </source>
</evidence>
<reference evidence="17 18" key="1">
    <citation type="submission" date="2014-11" db="EMBL/GenBank/DDBJ databases">
        <title>Pan-genome of Gallibacterium spp.</title>
        <authorList>
            <person name="Kudirkiene E."/>
            <person name="Bojesen A.M."/>
        </authorList>
    </citation>
    <scope>NUCLEOTIDE SEQUENCE [LARGE SCALE GENOMIC DNA]</scope>
    <source>
        <strain evidence="17 18">F151</strain>
    </source>
</reference>
<dbReference type="AlphaFoldDB" id="A0A1A7NMM3"/>
<evidence type="ECO:0000256" key="7">
    <source>
        <dbReference type="ARBA" id="ARBA00022729"/>
    </source>
</evidence>
<feature type="domain" description="ESPR" evidence="16">
    <location>
        <begin position="6"/>
        <end position="41"/>
    </location>
</feature>
<protein>
    <recommendedName>
        <fullName evidence="19">Trimeric autotransporter adhesin YadA-like C-terminal membrane anchor domain-containing protein</fullName>
    </recommendedName>
</protein>
<comment type="similarity">
    <text evidence="3">Belongs to the autotransporter-2 (AT-2) (TC 1.B.40) family.</text>
</comment>
<comment type="caution">
    <text evidence="17">The sequence shown here is derived from an EMBL/GenBank/DDBJ whole genome shotgun (WGS) entry which is preliminary data.</text>
</comment>
<dbReference type="Pfam" id="PF05662">
    <property type="entry name" value="YadA_stalk"/>
    <property type="match status" value="2"/>
</dbReference>
<evidence type="ECO:0000256" key="11">
    <source>
        <dbReference type="SAM" id="MobiDB-lite"/>
    </source>
</evidence>
<feature type="compositionally biased region" description="Polar residues" evidence="11">
    <location>
        <begin position="558"/>
        <end position="571"/>
    </location>
</feature>
<dbReference type="GO" id="GO:0015031">
    <property type="term" value="P:protein transport"/>
    <property type="evidence" value="ECO:0007669"/>
    <property type="project" value="UniProtKB-KW"/>
</dbReference>
<dbReference type="Proteomes" id="UP000243558">
    <property type="component" value="Unassembled WGS sequence"/>
</dbReference>
<feature type="domain" description="Trimeric autotransporter adhesin YadA-like stalk" evidence="15">
    <location>
        <begin position="519"/>
        <end position="561"/>
    </location>
</feature>
<feature type="non-terminal residue" evidence="17">
    <location>
        <position position="1"/>
    </location>
</feature>
<dbReference type="Gene3D" id="3.30.1300.30">
    <property type="entry name" value="GSPII I/J protein-like"/>
    <property type="match status" value="1"/>
</dbReference>
<keyword evidence="12" id="KW-1133">Transmembrane helix</keyword>